<gene>
    <name evidence="1" type="ORF">FG051_02545</name>
</gene>
<accession>A0A5B7T0G1</accession>
<evidence type="ECO:0000313" key="1">
    <source>
        <dbReference type="EMBL" id="QCX24049.1"/>
    </source>
</evidence>
<dbReference type="EMBL" id="CP040736">
    <property type="protein sequence ID" value="QCX24049.1"/>
    <property type="molecule type" value="Genomic_DNA"/>
</dbReference>
<proteinExistence type="predicted"/>
<sequence length="108" mass="12887">MKEIEYLDVTKKIIFVQIMNIDLKHWNWRFSDGTTKFFADIDDFEFIKSVQKNFQQFGSTDLLKVELQTQQYISKEGNLKSKYTVKKVLEHKKGAQQINLKFTDDENE</sequence>
<dbReference type="KEGG" id="lft:FG051_02545"/>
<dbReference type="AlphaFoldDB" id="A0A5B7T0G1"/>
<evidence type="ECO:0000313" key="2">
    <source>
        <dbReference type="Proteomes" id="UP000310673"/>
    </source>
</evidence>
<name>A0A5B7T0G1_9LACO</name>
<reference evidence="1 2" key="1">
    <citation type="submission" date="2019-05" db="EMBL/GenBank/DDBJ databases">
        <title>Genome Sequence of Lactobacillus futsaii Y97, a Potential Probiotic Strain Isolated from the Futsai of Taiwan.</title>
        <authorList>
            <person name="Du X."/>
        </authorList>
    </citation>
    <scope>NUCLEOTIDE SEQUENCE [LARGE SCALE GENOMIC DNA]</scope>
    <source>
        <strain evidence="1 2">Y97</strain>
    </source>
</reference>
<organism evidence="1 2">
    <name type="scientific">Companilactobacillus futsaii</name>
    <dbReference type="NCBI Taxonomy" id="938155"/>
    <lineage>
        <taxon>Bacteria</taxon>
        <taxon>Bacillati</taxon>
        <taxon>Bacillota</taxon>
        <taxon>Bacilli</taxon>
        <taxon>Lactobacillales</taxon>
        <taxon>Lactobacillaceae</taxon>
        <taxon>Companilactobacillus</taxon>
    </lineage>
</organism>
<protein>
    <submittedName>
        <fullName evidence="1">Uncharacterized protein</fullName>
    </submittedName>
</protein>
<dbReference type="Proteomes" id="UP000310673">
    <property type="component" value="Chromosome"/>
</dbReference>
<dbReference type="RefSeq" id="WP_057813058.1">
    <property type="nucleotide sequence ID" value="NZ_CP040736.1"/>
</dbReference>